<organism evidence="3 4">
    <name type="scientific">Sulfitobacter pacificus</name>
    <dbReference type="NCBI Taxonomy" id="1499314"/>
    <lineage>
        <taxon>Bacteria</taxon>
        <taxon>Pseudomonadati</taxon>
        <taxon>Pseudomonadota</taxon>
        <taxon>Alphaproteobacteria</taxon>
        <taxon>Rhodobacterales</taxon>
        <taxon>Roseobacteraceae</taxon>
        <taxon>Sulfitobacter</taxon>
    </lineage>
</organism>
<dbReference type="RefSeq" id="WP_284375930.1">
    <property type="nucleotide sequence ID" value="NZ_BSNL01000004.1"/>
</dbReference>
<dbReference type="InterPro" id="IPR001387">
    <property type="entry name" value="Cro/C1-type_HTH"/>
</dbReference>
<proteinExistence type="predicted"/>
<dbReference type="SUPFAM" id="SSF47413">
    <property type="entry name" value="lambda repressor-like DNA-binding domains"/>
    <property type="match status" value="1"/>
</dbReference>
<keyword evidence="4" id="KW-1185">Reference proteome</keyword>
<dbReference type="InterPro" id="IPR050807">
    <property type="entry name" value="TransReg_Diox_bact_type"/>
</dbReference>
<dbReference type="SMART" id="SM00530">
    <property type="entry name" value="HTH_XRE"/>
    <property type="match status" value="1"/>
</dbReference>
<feature type="domain" description="HTH cro/C1-type" evidence="2">
    <location>
        <begin position="11"/>
        <end position="66"/>
    </location>
</feature>
<dbReference type="CDD" id="cd00093">
    <property type="entry name" value="HTH_XRE"/>
    <property type="match status" value="1"/>
</dbReference>
<evidence type="ECO:0000313" key="4">
    <source>
        <dbReference type="Proteomes" id="UP001161388"/>
    </source>
</evidence>
<dbReference type="Pfam" id="PF01381">
    <property type="entry name" value="HTH_3"/>
    <property type="match status" value="1"/>
</dbReference>
<dbReference type="Proteomes" id="UP001161388">
    <property type="component" value="Unassembled WGS sequence"/>
</dbReference>
<sequence length="109" mass="12279">MPPKAKFGSRIKELRTEKKMTLDQLAAATESSKSYIWELENKNPPRPSAEKLSAIAKALGVTVDYLFGADEQTKAEAEDVAFFREYSEMPEQTRIQLRAIAKTLTAKKE</sequence>
<dbReference type="PROSITE" id="PS50943">
    <property type="entry name" value="HTH_CROC1"/>
    <property type="match status" value="1"/>
</dbReference>
<dbReference type="EMBL" id="BSNL01000004">
    <property type="protein sequence ID" value="GLQ28893.1"/>
    <property type="molecule type" value="Genomic_DNA"/>
</dbReference>
<dbReference type="PANTHER" id="PTHR46797:SF1">
    <property type="entry name" value="METHYLPHOSPHONATE SYNTHASE"/>
    <property type="match status" value="1"/>
</dbReference>
<name>A0ABQ5VPP2_9RHOB</name>
<reference evidence="3" key="2">
    <citation type="submission" date="2023-01" db="EMBL/GenBank/DDBJ databases">
        <title>Draft genome sequence of Sulfitobacter pacificus strain NBRC 109915.</title>
        <authorList>
            <person name="Sun Q."/>
            <person name="Mori K."/>
        </authorList>
    </citation>
    <scope>NUCLEOTIDE SEQUENCE</scope>
    <source>
        <strain evidence="3">NBRC 109915</strain>
    </source>
</reference>
<dbReference type="InterPro" id="IPR010982">
    <property type="entry name" value="Lambda_DNA-bd_dom_sf"/>
</dbReference>
<protein>
    <submittedName>
        <fullName evidence="3">Transcriptional regulator</fullName>
    </submittedName>
</protein>
<evidence type="ECO:0000259" key="2">
    <source>
        <dbReference type="PROSITE" id="PS50943"/>
    </source>
</evidence>
<dbReference type="Gene3D" id="1.10.260.40">
    <property type="entry name" value="lambda repressor-like DNA-binding domains"/>
    <property type="match status" value="1"/>
</dbReference>
<comment type="caution">
    <text evidence="3">The sequence shown here is derived from an EMBL/GenBank/DDBJ whole genome shotgun (WGS) entry which is preliminary data.</text>
</comment>
<reference evidence="3" key="1">
    <citation type="journal article" date="2014" name="Int. J. Syst. Evol. Microbiol.">
        <title>Complete genome of a new Firmicutes species belonging to the dominant human colonic microbiota ('Ruminococcus bicirculans') reveals two chromosomes and a selective capacity to utilize plant glucans.</title>
        <authorList>
            <consortium name="NISC Comparative Sequencing Program"/>
            <person name="Wegmann U."/>
            <person name="Louis P."/>
            <person name="Goesmann A."/>
            <person name="Henrissat B."/>
            <person name="Duncan S.H."/>
            <person name="Flint H.J."/>
        </authorList>
    </citation>
    <scope>NUCLEOTIDE SEQUENCE</scope>
    <source>
        <strain evidence="3">NBRC 109915</strain>
    </source>
</reference>
<evidence type="ECO:0000256" key="1">
    <source>
        <dbReference type="ARBA" id="ARBA00023125"/>
    </source>
</evidence>
<dbReference type="PANTHER" id="PTHR46797">
    <property type="entry name" value="HTH-TYPE TRANSCRIPTIONAL REGULATOR"/>
    <property type="match status" value="1"/>
</dbReference>
<accession>A0ABQ5VPP2</accession>
<keyword evidence="1" id="KW-0238">DNA-binding</keyword>
<gene>
    <name evidence="3" type="ORF">GCM10007927_36960</name>
</gene>
<evidence type="ECO:0000313" key="3">
    <source>
        <dbReference type="EMBL" id="GLQ28893.1"/>
    </source>
</evidence>